<keyword evidence="2" id="KW-1185">Reference proteome</keyword>
<proteinExistence type="predicted"/>
<accession>A0AAV3P4Y6</accession>
<organism evidence="1 2">
    <name type="scientific">Lithospermum erythrorhizon</name>
    <name type="common">Purple gromwell</name>
    <name type="synonym">Lithospermum officinale var. erythrorhizon</name>
    <dbReference type="NCBI Taxonomy" id="34254"/>
    <lineage>
        <taxon>Eukaryota</taxon>
        <taxon>Viridiplantae</taxon>
        <taxon>Streptophyta</taxon>
        <taxon>Embryophyta</taxon>
        <taxon>Tracheophyta</taxon>
        <taxon>Spermatophyta</taxon>
        <taxon>Magnoliopsida</taxon>
        <taxon>eudicotyledons</taxon>
        <taxon>Gunneridae</taxon>
        <taxon>Pentapetalae</taxon>
        <taxon>asterids</taxon>
        <taxon>lamiids</taxon>
        <taxon>Boraginales</taxon>
        <taxon>Boraginaceae</taxon>
        <taxon>Boraginoideae</taxon>
        <taxon>Lithospermeae</taxon>
        <taxon>Lithospermum</taxon>
    </lineage>
</organism>
<dbReference type="AlphaFoldDB" id="A0AAV3P4Y6"/>
<protein>
    <submittedName>
        <fullName evidence="1">Uncharacterized protein</fullName>
    </submittedName>
</protein>
<comment type="caution">
    <text evidence="1">The sequence shown here is derived from an EMBL/GenBank/DDBJ whole genome shotgun (WGS) entry which is preliminary data.</text>
</comment>
<sequence>MDNAREEGAPQRSLKNLAGENDTLKERYTASMCCTYSVRDKLDGVRAEWNSAQMEREAFWKEKEILCTSKDEALQSNDRLLSQLEESRAQAMIMETSLKGIQMLEGLRDLVRSSDVGRKLLLCSFSLAM</sequence>
<dbReference type="Proteomes" id="UP001454036">
    <property type="component" value="Unassembled WGS sequence"/>
</dbReference>
<gene>
    <name evidence="1" type="ORF">LIER_05320</name>
</gene>
<evidence type="ECO:0000313" key="1">
    <source>
        <dbReference type="EMBL" id="GAA0145032.1"/>
    </source>
</evidence>
<evidence type="ECO:0000313" key="2">
    <source>
        <dbReference type="Proteomes" id="UP001454036"/>
    </source>
</evidence>
<name>A0AAV3P4Y6_LITER</name>
<dbReference type="EMBL" id="BAABME010000728">
    <property type="protein sequence ID" value="GAA0145032.1"/>
    <property type="molecule type" value="Genomic_DNA"/>
</dbReference>
<reference evidence="1 2" key="1">
    <citation type="submission" date="2024-01" db="EMBL/GenBank/DDBJ databases">
        <title>The complete chloroplast genome sequence of Lithospermum erythrorhizon: insights into the phylogenetic relationship among Boraginaceae species and the maternal lineages of purple gromwells.</title>
        <authorList>
            <person name="Okada T."/>
            <person name="Watanabe K."/>
        </authorList>
    </citation>
    <scope>NUCLEOTIDE SEQUENCE [LARGE SCALE GENOMIC DNA]</scope>
</reference>